<name>A0AAV8ZIN1_9CUCU</name>
<protein>
    <recommendedName>
        <fullName evidence="2">Mos1 transposase HTH domain-containing protein</fullName>
    </recommendedName>
</protein>
<dbReference type="Gene3D" id="1.10.10.1450">
    <property type="match status" value="1"/>
</dbReference>
<dbReference type="PANTHER" id="PTHR46060">
    <property type="entry name" value="MARINER MOS1 TRANSPOSASE-LIKE PROTEIN"/>
    <property type="match status" value="1"/>
</dbReference>
<dbReference type="GO" id="GO:0003676">
    <property type="term" value="F:nucleic acid binding"/>
    <property type="evidence" value="ECO:0007669"/>
    <property type="project" value="InterPro"/>
</dbReference>
<dbReference type="InterPro" id="IPR041426">
    <property type="entry name" value="Mos1_HTH"/>
</dbReference>
<keyword evidence="4" id="KW-1185">Reference proteome</keyword>
<dbReference type="InterPro" id="IPR052709">
    <property type="entry name" value="Transposase-MT_Hybrid"/>
</dbReference>
<feature type="domain" description="Mos1 transposase HTH" evidence="2">
    <location>
        <begin position="14"/>
        <end position="53"/>
    </location>
</feature>
<evidence type="ECO:0000256" key="1">
    <source>
        <dbReference type="SAM" id="MobiDB-lite"/>
    </source>
</evidence>
<gene>
    <name evidence="3" type="ORF">NQ318_018927</name>
</gene>
<organism evidence="3 4">
    <name type="scientific">Aromia moschata</name>
    <dbReference type="NCBI Taxonomy" id="1265417"/>
    <lineage>
        <taxon>Eukaryota</taxon>
        <taxon>Metazoa</taxon>
        <taxon>Ecdysozoa</taxon>
        <taxon>Arthropoda</taxon>
        <taxon>Hexapoda</taxon>
        <taxon>Insecta</taxon>
        <taxon>Pterygota</taxon>
        <taxon>Neoptera</taxon>
        <taxon>Endopterygota</taxon>
        <taxon>Coleoptera</taxon>
        <taxon>Polyphaga</taxon>
        <taxon>Cucujiformia</taxon>
        <taxon>Chrysomeloidea</taxon>
        <taxon>Cerambycidae</taxon>
        <taxon>Cerambycinae</taxon>
        <taxon>Callichromatini</taxon>
        <taxon>Aromia</taxon>
    </lineage>
</organism>
<evidence type="ECO:0000313" key="3">
    <source>
        <dbReference type="EMBL" id="KAJ8963447.1"/>
    </source>
</evidence>
<dbReference type="EMBL" id="JAPWTK010000001">
    <property type="protein sequence ID" value="KAJ8963447.1"/>
    <property type="molecule type" value="Genomic_DNA"/>
</dbReference>
<dbReference type="Gene3D" id="3.30.420.10">
    <property type="entry name" value="Ribonuclease H-like superfamily/Ribonuclease H"/>
    <property type="match status" value="1"/>
</dbReference>
<dbReference type="Proteomes" id="UP001162162">
    <property type="component" value="Unassembled WGS sequence"/>
</dbReference>
<sequence>MLSVHMEQWVNLKFLVKLEKTFTEACAMLKEVYGSECLSLTQILEWFKWFKEGRETTEDDPRPGRPSTSKMEENIEKIGKLIREDRRLSIRGLAEITGIDKECVRQILHESFNMHKVCAKLVPRLLTSEQKESRMNICADILNNIDTDNSDDPDLSDAVTLKGTRFESVEAVKAKATEVLNQLTEADFQHCFQQWKSRMERCRDRQGEYVEGEKVTTVFEELAARTRQLHFQRVTRYKKPGSTKNQDTQMTTEAYS</sequence>
<proteinExistence type="predicted"/>
<accession>A0AAV8ZIN1</accession>
<comment type="caution">
    <text evidence="3">The sequence shown here is derived from an EMBL/GenBank/DDBJ whole genome shotgun (WGS) entry which is preliminary data.</text>
</comment>
<dbReference type="PANTHER" id="PTHR46060:SF1">
    <property type="entry name" value="MARINER MOS1 TRANSPOSASE-LIKE PROTEIN"/>
    <property type="match status" value="1"/>
</dbReference>
<dbReference type="Pfam" id="PF17906">
    <property type="entry name" value="HTH_48"/>
    <property type="match status" value="1"/>
</dbReference>
<dbReference type="InterPro" id="IPR036397">
    <property type="entry name" value="RNaseH_sf"/>
</dbReference>
<feature type="compositionally biased region" description="Polar residues" evidence="1">
    <location>
        <begin position="242"/>
        <end position="256"/>
    </location>
</feature>
<dbReference type="AlphaFoldDB" id="A0AAV8ZIN1"/>
<evidence type="ECO:0000313" key="4">
    <source>
        <dbReference type="Proteomes" id="UP001162162"/>
    </source>
</evidence>
<reference evidence="3" key="1">
    <citation type="journal article" date="2023" name="Insect Mol. Biol.">
        <title>Genome sequencing provides insights into the evolution of gene families encoding plant cell wall-degrading enzymes in longhorned beetles.</title>
        <authorList>
            <person name="Shin N.R."/>
            <person name="Okamura Y."/>
            <person name="Kirsch R."/>
            <person name="Pauchet Y."/>
        </authorList>
    </citation>
    <scope>NUCLEOTIDE SEQUENCE</scope>
    <source>
        <strain evidence="3">AMC_N1</strain>
    </source>
</reference>
<feature type="region of interest" description="Disordered" evidence="1">
    <location>
        <begin position="237"/>
        <end position="256"/>
    </location>
</feature>
<evidence type="ECO:0000259" key="2">
    <source>
        <dbReference type="Pfam" id="PF17906"/>
    </source>
</evidence>